<evidence type="ECO:0000313" key="3">
    <source>
        <dbReference type="Proteomes" id="UP000265509"/>
    </source>
</evidence>
<evidence type="ECO:0000313" key="2">
    <source>
        <dbReference type="EMBL" id="RLQ22617.1"/>
    </source>
</evidence>
<proteinExistence type="predicted"/>
<dbReference type="InterPro" id="IPR016181">
    <property type="entry name" value="Acyl_CoA_acyltransferase"/>
</dbReference>
<dbReference type="Proteomes" id="UP000265509">
    <property type="component" value="Unassembled WGS sequence"/>
</dbReference>
<name>A0A3L7DYD6_9GAMM</name>
<accession>A0A3L7DYD6</accession>
<dbReference type="InterPro" id="IPR021770">
    <property type="entry name" value="DUF3335"/>
</dbReference>
<dbReference type="OrthoDB" id="27442at2"/>
<dbReference type="InterPro" id="IPR000182">
    <property type="entry name" value="GNAT_dom"/>
</dbReference>
<feature type="domain" description="N-acetyltransferase" evidence="1">
    <location>
        <begin position="11"/>
        <end position="157"/>
    </location>
</feature>
<evidence type="ECO:0000259" key="1">
    <source>
        <dbReference type="PROSITE" id="PS51186"/>
    </source>
</evidence>
<dbReference type="Gene3D" id="3.40.630.30">
    <property type="match status" value="1"/>
</dbReference>
<dbReference type="RefSeq" id="WP_117953388.1">
    <property type="nucleotide sequence ID" value="NZ_QRAN01000005.1"/>
</dbReference>
<dbReference type="EMBL" id="QRAN01000005">
    <property type="protein sequence ID" value="RLQ22617.1"/>
    <property type="molecule type" value="Genomic_DNA"/>
</dbReference>
<dbReference type="CDD" id="cd04301">
    <property type="entry name" value="NAT_SF"/>
    <property type="match status" value="1"/>
</dbReference>
<dbReference type="Pfam" id="PF11814">
    <property type="entry name" value="DUF3335"/>
    <property type="match status" value="1"/>
</dbReference>
<protein>
    <submittedName>
        <fullName evidence="2">GNAT family N-acetyltransferase</fullName>
    </submittedName>
</protein>
<dbReference type="GO" id="GO:0016747">
    <property type="term" value="F:acyltransferase activity, transferring groups other than amino-acyl groups"/>
    <property type="evidence" value="ECO:0007669"/>
    <property type="project" value="InterPro"/>
</dbReference>
<comment type="caution">
    <text evidence="2">The sequence shown here is derived from an EMBL/GenBank/DDBJ whole genome shotgun (WGS) entry which is preliminary data.</text>
</comment>
<reference evidence="2 3" key="1">
    <citation type="submission" date="2018-07" db="EMBL/GenBank/DDBJ databases">
        <title>Halioglobus sp. genome submission.</title>
        <authorList>
            <person name="Ye M.-Q."/>
            <person name="Du Z.-J."/>
        </authorList>
    </citation>
    <scope>NUCLEOTIDE SEQUENCE [LARGE SCALE GENOMIC DNA]</scope>
    <source>
        <strain evidence="2 3">U0301</strain>
    </source>
</reference>
<dbReference type="Gene3D" id="3.90.70.10">
    <property type="entry name" value="Cysteine proteinases"/>
    <property type="match status" value="1"/>
</dbReference>
<dbReference type="Pfam" id="PF00583">
    <property type="entry name" value="Acetyltransf_1"/>
    <property type="match status" value="1"/>
</dbReference>
<organism evidence="2 3">
    <name type="scientific">Seongchinamella sediminis</name>
    <dbReference type="NCBI Taxonomy" id="2283635"/>
    <lineage>
        <taxon>Bacteria</taxon>
        <taxon>Pseudomonadati</taxon>
        <taxon>Pseudomonadota</taxon>
        <taxon>Gammaproteobacteria</taxon>
        <taxon>Cellvibrionales</taxon>
        <taxon>Halieaceae</taxon>
        <taxon>Seongchinamella</taxon>
    </lineage>
</organism>
<dbReference type="SUPFAM" id="SSF55729">
    <property type="entry name" value="Acyl-CoA N-acyltransferases (Nat)"/>
    <property type="match status" value="1"/>
</dbReference>
<gene>
    <name evidence="2" type="ORF">DWB85_06445</name>
</gene>
<keyword evidence="3" id="KW-1185">Reference proteome</keyword>
<sequence>MSSAAASVAGLAFRPAALADLDALLQLEAACFATDRLSRRSFRRWLQAPHGSLLVAERDSTLLGYGLIWCHRGTRLARLYSLAVDPAARGQGVASGLLQALEAAAARRGRLFMRLEVAASNSAAIRLYENSGYRAFGAYPHYYEDEGDALRMQKTIQRVAAAPGARSMPWYPQSTEFTCGPAALMMAMAGLGADLALEQALELDLWREATTIYMTSGHGGCHPLGLALAAARRGFHAEVYINSSEPLFLDGVRSDNKKQVMTTVHNHFVEQAVDLNVGIVHAEIDMTQIGQWLEQGCAVLVLISTYRLDGRKSPHWVTVTAIDEHCLYVHDPDVSREDQFALDCQHLPIARDDFARMASFGAARLRTALAIRVEG</sequence>
<dbReference type="PANTHER" id="PTHR43072">
    <property type="entry name" value="N-ACETYLTRANSFERASE"/>
    <property type="match status" value="1"/>
</dbReference>
<dbReference type="AlphaFoldDB" id="A0A3L7DYD6"/>
<dbReference type="PROSITE" id="PS51186">
    <property type="entry name" value="GNAT"/>
    <property type="match status" value="1"/>
</dbReference>
<keyword evidence="2" id="KW-0808">Transferase</keyword>